<dbReference type="EMBL" id="KL367499">
    <property type="protein sequence ID" value="KFD68978.1"/>
    <property type="molecule type" value="Genomic_DNA"/>
</dbReference>
<reference evidence="2 3" key="1">
    <citation type="journal article" date="2014" name="Nat. Genet.">
        <title>Genome and transcriptome of the porcine whipworm Trichuris suis.</title>
        <authorList>
            <person name="Jex A.R."/>
            <person name="Nejsum P."/>
            <person name="Schwarz E.M."/>
            <person name="Hu L."/>
            <person name="Young N.D."/>
            <person name="Hall R.S."/>
            <person name="Korhonen P.K."/>
            <person name="Liao S."/>
            <person name="Thamsborg S."/>
            <person name="Xia J."/>
            <person name="Xu P."/>
            <person name="Wang S."/>
            <person name="Scheerlinck J.P."/>
            <person name="Hofmann A."/>
            <person name="Sternberg P.W."/>
            <person name="Wang J."/>
            <person name="Gasser R.B."/>
        </authorList>
    </citation>
    <scope>NUCLEOTIDE SEQUENCE [LARGE SCALE GENOMIC DNA]</scope>
    <source>
        <strain evidence="2">DCEP-RM93F</strain>
        <strain evidence="1">DCEP-RM93M</strain>
    </source>
</reference>
<accession>A0A085NHN2</accession>
<proteinExistence type="predicted"/>
<dbReference type="Proteomes" id="UP000030758">
    <property type="component" value="Unassembled WGS sequence"/>
</dbReference>
<name>A0A085NHN2_9BILA</name>
<organism evidence="2">
    <name type="scientific">Trichuris suis</name>
    <name type="common">pig whipworm</name>
    <dbReference type="NCBI Taxonomy" id="68888"/>
    <lineage>
        <taxon>Eukaryota</taxon>
        <taxon>Metazoa</taxon>
        <taxon>Ecdysozoa</taxon>
        <taxon>Nematoda</taxon>
        <taxon>Enoplea</taxon>
        <taxon>Dorylaimia</taxon>
        <taxon>Trichinellida</taxon>
        <taxon>Trichuridae</taxon>
        <taxon>Trichuris</taxon>
    </lineage>
</organism>
<protein>
    <submittedName>
        <fullName evidence="2">Uncharacterized protein</fullName>
    </submittedName>
</protein>
<dbReference type="AlphaFoldDB" id="A0A085NHN2"/>
<evidence type="ECO:0000313" key="3">
    <source>
        <dbReference type="Proteomes" id="UP000030764"/>
    </source>
</evidence>
<sequence>MNPSSYPHFSRKPICYRLYDELPPWRALFCHIPEAHKEVRPVEGQCLFVGTIQNVSTEVPLLLGLPVFEHPIHQCLSSLHPVFRLKQKRRQMEHQHKVIGAPARSIAMLESASGGRTSTRALLYLCKATLEPGFSNSRSMVDRIRT</sequence>
<dbReference type="Proteomes" id="UP000030764">
    <property type="component" value="Unassembled WGS sequence"/>
</dbReference>
<gene>
    <name evidence="1" type="ORF">M513_06682</name>
    <name evidence="2" type="ORF">M514_06682</name>
</gene>
<dbReference type="EMBL" id="KL363227">
    <property type="protein sequence ID" value="KFD52485.1"/>
    <property type="molecule type" value="Genomic_DNA"/>
</dbReference>
<evidence type="ECO:0000313" key="2">
    <source>
        <dbReference type="EMBL" id="KFD68978.1"/>
    </source>
</evidence>
<evidence type="ECO:0000313" key="1">
    <source>
        <dbReference type="EMBL" id="KFD52485.1"/>
    </source>
</evidence>
<keyword evidence="3" id="KW-1185">Reference proteome</keyword>